<dbReference type="SMART" id="SM00129">
    <property type="entry name" value="KISc"/>
    <property type="match status" value="1"/>
</dbReference>
<feature type="region of interest" description="Disordered" evidence="6">
    <location>
        <begin position="1051"/>
        <end position="1076"/>
    </location>
</feature>
<feature type="region of interest" description="Disordered" evidence="6">
    <location>
        <begin position="1135"/>
        <end position="1165"/>
    </location>
</feature>
<comment type="subcellular location">
    <subcellularLocation>
        <location evidence="1">Cytoplasm</location>
        <location evidence="1">Cytoskeleton</location>
    </subcellularLocation>
</comment>
<dbReference type="Pfam" id="PF00225">
    <property type="entry name" value="Kinesin"/>
    <property type="match status" value="1"/>
</dbReference>
<keyword evidence="9" id="KW-1185">Reference proteome</keyword>
<dbReference type="EMBL" id="CAJNOM010000512">
    <property type="protein sequence ID" value="CAF1478506.1"/>
    <property type="molecule type" value="Genomic_DNA"/>
</dbReference>
<dbReference type="InterPro" id="IPR001752">
    <property type="entry name" value="Kinesin_motor_dom"/>
</dbReference>
<dbReference type="PANTHER" id="PTHR47971">
    <property type="entry name" value="KINESIN-RELATED PROTEIN 6"/>
    <property type="match status" value="1"/>
</dbReference>
<dbReference type="InterPro" id="IPR027640">
    <property type="entry name" value="Kinesin-like_fam"/>
</dbReference>
<dbReference type="PANTHER" id="PTHR47971:SF20">
    <property type="entry name" value="KINESIN-LIKE PROTEIN KIF24"/>
    <property type="match status" value="1"/>
</dbReference>
<accession>A0A815RJJ3</accession>
<dbReference type="PRINTS" id="PR00380">
    <property type="entry name" value="KINESINHEAVY"/>
</dbReference>
<keyword evidence="5" id="KW-0505">Motor protein</keyword>
<evidence type="ECO:0000259" key="7">
    <source>
        <dbReference type="PROSITE" id="PS50067"/>
    </source>
</evidence>
<feature type="binding site" evidence="5">
    <location>
        <begin position="314"/>
        <end position="321"/>
    </location>
    <ligand>
        <name>ATP</name>
        <dbReference type="ChEBI" id="CHEBI:30616"/>
    </ligand>
</feature>
<dbReference type="Gene3D" id="3.40.850.10">
    <property type="entry name" value="Kinesin motor domain"/>
    <property type="match status" value="1"/>
</dbReference>
<keyword evidence="2 5" id="KW-0547">Nucleotide-binding</keyword>
<feature type="region of interest" description="Disordered" evidence="6">
    <location>
        <begin position="670"/>
        <end position="700"/>
    </location>
</feature>
<evidence type="ECO:0000256" key="2">
    <source>
        <dbReference type="ARBA" id="ARBA00022741"/>
    </source>
</evidence>
<feature type="compositionally biased region" description="Low complexity" evidence="6">
    <location>
        <begin position="888"/>
        <end position="899"/>
    </location>
</feature>
<dbReference type="PROSITE" id="PS50067">
    <property type="entry name" value="KINESIN_MOTOR_2"/>
    <property type="match status" value="1"/>
</dbReference>
<comment type="similarity">
    <text evidence="5">Belongs to the TRAFAC class myosin-kinesin ATPase superfamily. Kinesin family.</text>
</comment>
<dbReference type="GO" id="GO:0007018">
    <property type="term" value="P:microtubule-based movement"/>
    <property type="evidence" value="ECO:0007669"/>
    <property type="project" value="InterPro"/>
</dbReference>
<feature type="region of interest" description="Disordered" evidence="6">
    <location>
        <begin position="182"/>
        <end position="210"/>
    </location>
</feature>
<evidence type="ECO:0000256" key="1">
    <source>
        <dbReference type="ARBA" id="ARBA00004245"/>
    </source>
</evidence>
<feature type="region of interest" description="Disordered" evidence="6">
    <location>
        <begin position="859"/>
        <end position="911"/>
    </location>
</feature>
<dbReference type="GO" id="GO:0007019">
    <property type="term" value="P:microtubule depolymerization"/>
    <property type="evidence" value="ECO:0007669"/>
    <property type="project" value="TreeGrafter"/>
</dbReference>
<dbReference type="GO" id="GO:0003777">
    <property type="term" value="F:microtubule motor activity"/>
    <property type="evidence" value="ECO:0007669"/>
    <property type="project" value="InterPro"/>
</dbReference>
<keyword evidence="4" id="KW-0206">Cytoskeleton</keyword>
<name>A0A815RJJ3_9BILA</name>
<comment type="caution">
    <text evidence="8">The sequence shown here is derived from an EMBL/GenBank/DDBJ whole genome shotgun (WGS) entry which is preliminary data.</text>
</comment>
<dbReference type="OrthoDB" id="10019112at2759"/>
<dbReference type="SUPFAM" id="SSF52540">
    <property type="entry name" value="P-loop containing nucleoside triphosphate hydrolases"/>
    <property type="match status" value="1"/>
</dbReference>
<dbReference type="InterPro" id="IPR027417">
    <property type="entry name" value="P-loop_NTPase"/>
</dbReference>
<feature type="compositionally biased region" description="Polar residues" evidence="6">
    <location>
        <begin position="1051"/>
        <end position="1067"/>
    </location>
</feature>
<evidence type="ECO:0000256" key="3">
    <source>
        <dbReference type="ARBA" id="ARBA00022840"/>
    </source>
</evidence>
<feature type="compositionally biased region" description="Low complexity" evidence="6">
    <location>
        <begin position="859"/>
        <end position="879"/>
    </location>
</feature>
<evidence type="ECO:0000256" key="5">
    <source>
        <dbReference type="PROSITE-ProRule" id="PRU00283"/>
    </source>
</evidence>
<keyword evidence="4" id="KW-0963">Cytoplasm</keyword>
<evidence type="ECO:0000313" key="9">
    <source>
        <dbReference type="Proteomes" id="UP000663832"/>
    </source>
</evidence>
<proteinExistence type="inferred from homology"/>
<organism evidence="8 9">
    <name type="scientific">Adineta steineri</name>
    <dbReference type="NCBI Taxonomy" id="433720"/>
    <lineage>
        <taxon>Eukaryota</taxon>
        <taxon>Metazoa</taxon>
        <taxon>Spiralia</taxon>
        <taxon>Gnathifera</taxon>
        <taxon>Rotifera</taxon>
        <taxon>Eurotatoria</taxon>
        <taxon>Bdelloidea</taxon>
        <taxon>Adinetida</taxon>
        <taxon>Adinetidae</taxon>
        <taxon>Adineta</taxon>
    </lineage>
</organism>
<sequence length="1348" mass="152735">MTKCLLKALKAVDLDKHIGLFRSLGYDSAGALAHFRTEHFEKLNFNEQELLHLISLLDVLKEATRDGKICTHNFSSTKSTQQQQQQSNIKSNPIIRAAWCDDTNPQKNSQSKRSKSSIDITRRSSIQRNYSDDFIIQKTSTVLSREHIIPTKPNHQIISGSKSFLNRPPIEHVKVKSYNYGIPTSRRSRSNTHRSNFQQETNYHHSPLFVSSPRHTTDTISYAKPAEIYVYARKRPLLSNETNFEDTVTVPDNKRVIITENKANLDCTPLLKKTEFQYDQVFGSDISNKQVFESTVLPFISTDHRHNLTYICFGQTGSGKSHTIFGSKSTDGLLIYCTQLLLQEVNIDNKLICSFYEIYNNQVYDLINVGKRLFVREDSEHHVNVIGVTEVLLKNLDNLRCVIDNGLTRRHHGKSAFNSNSSRSHAVFQIILKDNYNSGENFRLIFIDLAGSERATDAQNNLRQTRREGAQINCSLLALKECIRSMDLTHSHAPFRQSKLTHILRDSLVGSKTRTCLMANVSPPSDCCQCSLNTLQYASRIRDISIRHRIRTMPIVDIQMNSNDNIVKEQEIVHDNPQRIFRPATASTPVHRLISSTDENNYMSRNQTDIDARKTKPLDIDWQIANDDIPITGGGDNHLLKTLASLKRDFKINSQINNKQQINRLHQKKIDDNDESPSSYFPLPQSDIKKSSLNKTNKKPQLYENSRLMYEDGNERQWKPISSTISQRLSDPSIKSSNPTKLTHVAASTQLFDNKPYSNGTSTENLRTKTILNDKRHKKSSSHNTLAKSLNINKQYDTGKIAKDIEPMIYSDRQTAYRDQTGFYTNRNELLSIVSSRLSTAGQRASSVVTPRKSRINSQNSIINSSQTNKSKNFISSSNKTRHKTRPIKSASSTTSIASDNPIKKSSFDNKKLKTTSSYDFQKFDPTIRHSPNRHQRTVPLRVHYSSDSEENDNEKIHQRKFYPSKYPVYSTRSEACQTTDDIYSMKNEQEQTDDYLLYKQIPKEKDTIKNSEQSSSSAFAPILTSLSSPALLSSTLAQAPLDSAKALFNYSSPPRSSTNVNNPQPTSSSLSSPSKDFALRVSDQLSALRTLLETHLVESSEIKRSTKDSLIFQSSPGTFAKDFLKSYRQPSVRSNSTELLTDTDDDDKEVARNFHNNNNTEKPLQYESDLLSSTNPPEFLSKYQYEQIIQPSLSSLSSVLNQIRANSSDEPPSISNLAVKIDTKESSSLLNQNDENNAINKNNSITTSDSEHTSQVNSALQNPFTKTSSDGSYSHHSLIRSPIHVSSYDITNRKNHDHEHLIDHSKSNSFLTTSPFDTLLNSLKVMREKDLDFVVHTGDDKLIPVAE</sequence>
<feature type="region of interest" description="Disordered" evidence="6">
    <location>
        <begin position="101"/>
        <end position="123"/>
    </location>
</feature>
<evidence type="ECO:0000313" key="8">
    <source>
        <dbReference type="EMBL" id="CAF1478506.1"/>
    </source>
</evidence>
<gene>
    <name evidence="8" type="ORF">QVE165_LOCUS42077</name>
</gene>
<evidence type="ECO:0000256" key="6">
    <source>
        <dbReference type="SAM" id="MobiDB-lite"/>
    </source>
</evidence>
<feature type="compositionally biased region" description="Basic and acidic residues" evidence="6">
    <location>
        <begin position="902"/>
        <end position="911"/>
    </location>
</feature>
<protein>
    <recommendedName>
        <fullName evidence="7">Kinesin motor domain-containing protein</fullName>
    </recommendedName>
</protein>
<evidence type="ECO:0000256" key="4">
    <source>
        <dbReference type="ARBA" id="ARBA00023212"/>
    </source>
</evidence>
<feature type="domain" description="Kinesin motor" evidence="7">
    <location>
        <begin position="227"/>
        <end position="544"/>
    </location>
</feature>
<keyword evidence="3 5" id="KW-0067">ATP-binding</keyword>
<dbReference type="Proteomes" id="UP000663832">
    <property type="component" value="Unassembled WGS sequence"/>
</dbReference>
<dbReference type="GO" id="GO:0005874">
    <property type="term" value="C:microtubule"/>
    <property type="evidence" value="ECO:0007669"/>
    <property type="project" value="TreeGrafter"/>
</dbReference>
<dbReference type="InterPro" id="IPR036961">
    <property type="entry name" value="Kinesin_motor_dom_sf"/>
</dbReference>
<dbReference type="GO" id="GO:0005524">
    <property type="term" value="F:ATP binding"/>
    <property type="evidence" value="ECO:0007669"/>
    <property type="project" value="UniProtKB-UniRule"/>
</dbReference>
<dbReference type="GO" id="GO:0008017">
    <property type="term" value="F:microtubule binding"/>
    <property type="evidence" value="ECO:0007669"/>
    <property type="project" value="InterPro"/>
</dbReference>
<feature type="region of interest" description="Disordered" evidence="6">
    <location>
        <begin position="1231"/>
        <end position="1276"/>
    </location>
</feature>
<reference evidence="8" key="1">
    <citation type="submission" date="2021-02" db="EMBL/GenBank/DDBJ databases">
        <authorList>
            <person name="Nowell W R."/>
        </authorList>
    </citation>
    <scope>NUCLEOTIDE SEQUENCE</scope>
</reference>